<protein>
    <submittedName>
        <fullName evidence="2">Uncharacterized protein</fullName>
    </submittedName>
</protein>
<accession>A0A2J7PKS9</accession>
<sequence length="151" mass="16054">MEKTSIAQIQSLVELANTSLAKMQQTTIMKDEEQPTEKLQSTPEDMSALPASTCSTFEESDKLENTPEDMSVQPISPSSKLEKEVGSTPGDTPFRSVSASSKLEDSHNGDKSEVTAEGPLAEEEAVAIHSAQIESNGSNNISVSTQLPAIG</sequence>
<organism evidence="2 3">
    <name type="scientific">Cryptotermes secundus</name>
    <dbReference type="NCBI Taxonomy" id="105785"/>
    <lineage>
        <taxon>Eukaryota</taxon>
        <taxon>Metazoa</taxon>
        <taxon>Ecdysozoa</taxon>
        <taxon>Arthropoda</taxon>
        <taxon>Hexapoda</taxon>
        <taxon>Insecta</taxon>
        <taxon>Pterygota</taxon>
        <taxon>Neoptera</taxon>
        <taxon>Polyneoptera</taxon>
        <taxon>Dictyoptera</taxon>
        <taxon>Blattodea</taxon>
        <taxon>Blattoidea</taxon>
        <taxon>Termitoidae</taxon>
        <taxon>Kalotermitidae</taxon>
        <taxon>Cryptotermitinae</taxon>
        <taxon>Cryptotermes</taxon>
    </lineage>
</organism>
<dbReference type="AlphaFoldDB" id="A0A2J7PKS9"/>
<gene>
    <name evidence="2" type="ORF">B7P43_G04203</name>
</gene>
<comment type="caution">
    <text evidence="2">The sequence shown here is derived from an EMBL/GenBank/DDBJ whole genome shotgun (WGS) entry which is preliminary data.</text>
</comment>
<evidence type="ECO:0000256" key="1">
    <source>
        <dbReference type="SAM" id="MobiDB-lite"/>
    </source>
</evidence>
<keyword evidence="3" id="KW-1185">Reference proteome</keyword>
<name>A0A2J7PKS9_9NEOP</name>
<dbReference type="Proteomes" id="UP000235965">
    <property type="component" value="Unassembled WGS sequence"/>
</dbReference>
<feature type="compositionally biased region" description="Polar residues" evidence="1">
    <location>
        <begin position="132"/>
        <end position="151"/>
    </location>
</feature>
<evidence type="ECO:0000313" key="2">
    <source>
        <dbReference type="EMBL" id="PNF16919.1"/>
    </source>
</evidence>
<reference evidence="2 3" key="1">
    <citation type="submission" date="2017-12" db="EMBL/GenBank/DDBJ databases">
        <title>Hemimetabolous genomes reveal molecular basis of termite eusociality.</title>
        <authorList>
            <person name="Harrison M.C."/>
            <person name="Jongepier E."/>
            <person name="Robertson H.M."/>
            <person name="Arning N."/>
            <person name="Bitard-Feildel T."/>
            <person name="Chao H."/>
            <person name="Childers C.P."/>
            <person name="Dinh H."/>
            <person name="Doddapaneni H."/>
            <person name="Dugan S."/>
            <person name="Gowin J."/>
            <person name="Greiner C."/>
            <person name="Han Y."/>
            <person name="Hu H."/>
            <person name="Hughes D.S.T."/>
            <person name="Huylmans A.-K."/>
            <person name="Kemena C."/>
            <person name="Kremer L.P.M."/>
            <person name="Lee S.L."/>
            <person name="Lopez-Ezquerra A."/>
            <person name="Mallet L."/>
            <person name="Monroy-Kuhn J.M."/>
            <person name="Moser A."/>
            <person name="Murali S.C."/>
            <person name="Muzny D.M."/>
            <person name="Otani S."/>
            <person name="Piulachs M.-D."/>
            <person name="Poelchau M."/>
            <person name="Qu J."/>
            <person name="Schaub F."/>
            <person name="Wada-Katsumata A."/>
            <person name="Worley K.C."/>
            <person name="Xie Q."/>
            <person name="Ylla G."/>
            <person name="Poulsen M."/>
            <person name="Gibbs R.A."/>
            <person name="Schal C."/>
            <person name="Richards S."/>
            <person name="Belles X."/>
            <person name="Korb J."/>
            <person name="Bornberg-Bauer E."/>
        </authorList>
    </citation>
    <scope>NUCLEOTIDE SEQUENCE [LARGE SCALE GENOMIC DNA]</scope>
    <source>
        <tissue evidence="2">Whole body</tissue>
    </source>
</reference>
<feature type="compositionally biased region" description="Basic and acidic residues" evidence="1">
    <location>
        <begin position="102"/>
        <end position="114"/>
    </location>
</feature>
<evidence type="ECO:0000313" key="3">
    <source>
        <dbReference type="Proteomes" id="UP000235965"/>
    </source>
</evidence>
<proteinExistence type="predicted"/>
<feature type="region of interest" description="Disordered" evidence="1">
    <location>
        <begin position="24"/>
        <end position="151"/>
    </location>
</feature>
<feature type="non-terminal residue" evidence="2">
    <location>
        <position position="151"/>
    </location>
</feature>
<dbReference type="EMBL" id="NEVH01024534">
    <property type="protein sequence ID" value="PNF16919.1"/>
    <property type="molecule type" value="Genomic_DNA"/>
</dbReference>
<feature type="compositionally biased region" description="Polar residues" evidence="1">
    <location>
        <begin position="37"/>
        <end position="57"/>
    </location>
</feature>